<feature type="transmembrane region" description="Helical" evidence="2">
    <location>
        <begin position="35"/>
        <end position="52"/>
    </location>
</feature>
<sequence>MGRKVKHTYQIASSEKSVFKKQRHERKVHVRRRRLYAALFGFIVLLTGMQITKMTIDTHNLNVQAEESQQKLDTLLQKQHLLANEEQRLNDPEYLQKVVRDKYLYSKPNEVIFDISDNSQSK</sequence>
<dbReference type="InterPro" id="IPR007060">
    <property type="entry name" value="FtsL/DivIC"/>
</dbReference>
<evidence type="ECO:0000256" key="1">
    <source>
        <dbReference type="SAM" id="Coils"/>
    </source>
</evidence>
<evidence type="ECO:0000313" key="3">
    <source>
        <dbReference type="EMBL" id="MEJ6348074.1"/>
    </source>
</evidence>
<feature type="coiled-coil region" evidence="1">
    <location>
        <begin position="58"/>
        <end position="85"/>
    </location>
</feature>
<name>A0ABU8SFN7_9LACO</name>
<dbReference type="Proteomes" id="UP001377804">
    <property type="component" value="Unassembled WGS sequence"/>
</dbReference>
<evidence type="ECO:0000256" key="2">
    <source>
        <dbReference type="SAM" id="Phobius"/>
    </source>
</evidence>
<reference evidence="3 4" key="1">
    <citation type="submission" date="2023-10" db="EMBL/GenBank/DDBJ databases">
        <title>Holzapfeliella saturejae sp. nov. isolated from Satureja montana flowers.</title>
        <authorList>
            <person name="Alcantara C."/>
            <person name="Zuniga M."/>
            <person name="Landete J.M."/>
            <person name="Monedero V."/>
        </authorList>
    </citation>
    <scope>NUCLEOTIDE SEQUENCE [LARGE SCALE GENOMIC DNA]</scope>
    <source>
        <strain evidence="3 4">He02</strain>
    </source>
</reference>
<dbReference type="EMBL" id="JAWMWG010000001">
    <property type="protein sequence ID" value="MEJ6348074.1"/>
    <property type="molecule type" value="Genomic_DNA"/>
</dbReference>
<organism evidence="3 4">
    <name type="scientific">Holzapfeliella saturejae</name>
    <dbReference type="NCBI Taxonomy" id="3082953"/>
    <lineage>
        <taxon>Bacteria</taxon>
        <taxon>Bacillati</taxon>
        <taxon>Bacillota</taxon>
        <taxon>Bacilli</taxon>
        <taxon>Lactobacillales</taxon>
        <taxon>Lactobacillaceae</taxon>
        <taxon>Holzapfeliella</taxon>
    </lineage>
</organism>
<keyword evidence="2" id="KW-0812">Transmembrane</keyword>
<keyword evidence="2" id="KW-0472">Membrane</keyword>
<dbReference type="PANTHER" id="PTHR40027:SF1">
    <property type="entry name" value="CELL DIVISION PROTEIN DIVIC"/>
    <property type="match status" value="1"/>
</dbReference>
<proteinExistence type="predicted"/>
<protein>
    <submittedName>
        <fullName evidence="3">Septum formation initiator family protein</fullName>
    </submittedName>
</protein>
<gene>
    <name evidence="3" type="ORF">R4Y45_02380</name>
</gene>
<comment type="caution">
    <text evidence="3">The sequence shown here is derived from an EMBL/GenBank/DDBJ whole genome shotgun (WGS) entry which is preliminary data.</text>
</comment>
<evidence type="ECO:0000313" key="4">
    <source>
        <dbReference type="Proteomes" id="UP001377804"/>
    </source>
</evidence>
<dbReference type="InterPro" id="IPR039076">
    <property type="entry name" value="DivIC"/>
</dbReference>
<keyword evidence="1" id="KW-0175">Coiled coil</keyword>
<keyword evidence="2" id="KW-1133">Transmembrane helix</keyword>
<accession>A0ABU8SFN7</accession>
<keyword evidence="4" id="KW-1185">Reference proteome</keyword>
<dbReference type="RefSeq" id="WP_339968902.1">
    <property type="nucleotide sequence ID" value="NZ_JAWMWG010000001.1"/>
</dbReference>
<dbReference type="Pfam" id="PF04977">
    <property type="entry name" value="DivIC"/>
    <property type="match status" value="1"/>
</dbReference>
<dbReference type="PANTHER" id="PTHR40027">
    <property type="entry name" value="CELL DIVISION PROTEIN DIVIC"/>
    <property type="match status" value="1"/>
</dbReference>